<evidence type="ECO:0000256" key="3">
    <source>
        <dbReference type="ARBA" id="ARBA00004906"/>
    </source>
</evidence>
<dbReference type="PANTHER" id="PTHR11932">
    <property type="entry name" value="CULLIN"/>
    <property type="match status" value="1"/>
</dbReference>
<dbReference type="PROSITE" id="PS50069">
    <property type="entry name" value="CULLIN_2"/>
    <property type="match status" value="1"/>
</dbReference>
<dbReference type="Gene3D" id="1.10.10.10">
    <property type="entry name" value="Winged helix-like DNA-binding domain superfamily/Winged helix DNA-binding domain"/>
    <property type="match status" value="1"/>
</dbReference>
<dbReference type="Ensembl" id="ENSOMYT00000163219.1">
    <property type="protein sequence ID" value="ENSOMYP00000111238.1"/>
    <property type="gene ID" value="ENSOMYG00000053139.1"/>
</dbReference>
<dbReference type="SUPFAM" id="SSF46785">
    <property type="entry name" value="Winged helix' DNA-binding domain"/>
    <property type="match status" value="1"/>
</dbReference>
<dbReference type="InterPro" id="IPR019559">
    <property type="entry name" value="Cullin_neddylation_domain"/>
</dbReference>
<dbReference type="Pfam" id="PF26557">
    <property type="entry name" value="Cullin_AB"/>
    <property type="match status" value="1"/>
</dbReference>
<evidence type="ECO:0000256" key="6">
    <source>
        <dbReference type="ARBA" id="ARBA00022499"/>
    </source>
</evidence>
<dbReference type="FunFam" id="1.20.1310.10:FF:000059">
    <property type="entry name" value="Cullin-4B"/>
    <property type="match status" value="1"/>
</dbReference>
<dbReference type="GO" id="GO:0042254">
    <property type="term" value="P:ribosome biogenesis"/>
    <property type="evidence" value="ECO:0007669"/>
    <property type="project" value="UniProtKB-ARBA"/>
</dbReference>
<dbReference type="InterPro" id="IPR036317">
    <property type="entry name" value="Cullin_homology_sf"/>
</dbReference>
<dbReference type="FunFam" id="1.10.10.10:FF:000050">
    <property type="entry name" value="Cullin 4B"/>
    <property type="match status" value="1"/>
</dbReference>
<dbReference type="Pfam" id="PF00888">
    <property type="entry name" value="Cullin"/>
    <property type="match status" value="1"/>
</dbReference>
<evidence type="ECO:0000313" key="19">
    <source>
        <dbReference type="Proteomes" id="UP000694395"/>
    </source>
</evidence>
<dbReference type="Proteomes" id="UP000694395">
    <property type="component" value="Chromosome 18"/>
</dbReference>
<dbReference type="GO" id="GO:0031625">
    <property type="term" value="F:ubiquitin protein ligase binding"/>
    <property type="evidence" value="ECO:0007669"/>
    <property type="project" value="InterPro"/>
</dbReference>
<dbReference type="GO" id="GO:0016567">
    <property type="term" value="P:protein ubiquitination"/>
    <property type="evidence" value="ECO:0007669"/>
    <property type="project" value="UniProtKB-UniPathway"/>
</dbReference>
<dbReference type="SMART" id="SM00182">
    <property type="entry name" value="CULLIN"/>
    <property type="match status" value="1"/>
</dbReference>
<keyword evidence="8" id="KW-0227">DNA damage</keyword>
<sequence>MAEDIRQDKKANFSALTEHNNNGVTKISGLASNKTGASKKLVIKNFKDRPKLADNYTEDTWLKLRDAVGAIQNSTSIKYNLEELYQAVENLCSYKVSPTLYKQLRQVCEDHVQAQIHQFREYPLHCTFILSKMYIMIRSIFLFLDRTYVLQNSLLPSIWDTGLELFRNHIVSDGAVQKRTVDGILEQIERERNGETVDRSLLRSLLGMLSDLQVYKESFEERFLMETDRLYAAEGQRLMQERDVPEYLHHVARRLEEENDRVISYLDQSTQKPLISNVEKQLLGEHMTAILQKGLSILLDGNRVMELALLYQLFSKVKGGLPTLLQHWRDYIKSFGGEIVGTPEKDKDMVQDLLDFKDKMDNVAQGCFNRNESFINAMKEAFEAFINNRPNKPAELIAKYVDCKLRAGNKEATEEEMERILDKIMIIFRFIHGKDVFEAFYKKDLAKRLLVGKSASVDAEKSMLSKLKHECGAAFTSKLEGMFKDMELSKDVMIQFKQYTQNQSEPSQLELTVNILTMGYWPSYTPMEVHLPPEMVKLQEVFKLFYLGKHSGRKLQWQPTLGHAVLKTEFKEGKKELQVSLFQTLVLLMFNEGEEFSVEEIKSATGIEEGELRRTLQSLACGKARVLNKSPRGKDIEDGDRFNFNNDFRHKLFRIKINQIQMKETVEEQVSTTERVFQDRQYQIDAAVVRIMKMRKTLGHNLLVSELYNQLKFPVKPGDLKKRIESLIDRDYMERDKESPNQYHYVA</sequence>
<dbReference type="PROSITE" id="PS01256">
    <property type="entry name" value="CULLIN_1"/>
    <property type="match status" value="1"/>
</dbReference>
<organism evidence="18 19">
    <name type="scientific">Oncorhynchus mykiss</name>
    <name type="common">Rainbow trout</name>
    <name type="synonym">Salmo gairdneri</name>
    <dbReference type="NCBI Taxonomy" id="8022"/>
    <lineage>
        <taxon>Eukaryota</taxon>
        <taxon>Metazoa</taxon>
        <taxon>Chordata</taxon>
        <taxon>Craniata</taxon>
        <taxon>Vertebrata</taxon>
        <taxon>Euteleostomi</taxon>
        <taxon>Actinopterygii</taxon>
        <taxon>Neopterygii</taxon>
        <taxon>Teleostei</taxon>
        <taxon>Protacanthopterygii</taxon>
        <taxon>Salmoniformes</taxon>
        <taxon>Salmonidae</taxon>
        <taxon>Salmoninae</taxon>
        <taxon>Oncorhynchus</taxon>
    </lineage>
</organism>
<evidence type="ECO:0000256" key="9">
    <source>
        <dbReference type="ARBA" id="ARBA00022786"/>
    </source>
</evidence>
<dbReference type="SUPFAM" id="SSF75632">
    <property type="entry name" value="Cullin homology domain"/>
    <property type="match status" value="1"/>
</dbReference>
<evidence type="ECO:0000256" key="8">
    <source>
        <dbReference type="ARBA" id="ARBA00022763"/>
    </source>
</evidence>
<protein>
    <recommendedName>
        <fullName evidence="14">Cullin-4B</fullName>
    </recommendedName>
</protein>
<comment type="similarity">
    <text evidence="4 15 16">Belongs to the cullin family.</text>
</comment>
<comment type="subcellular location">
    <subcellularLocation>
        <location evidence="2">Cytoplasm</location>
    </subcellularLocation>
    <subcellularLocation>
        <location evidence="1">Nucleus</location>
    </subcellularLocation>
</comment>
<dbReference type="GO" id="GO:0005634">
    <property type="term" value="C:nucleus"/>
    <property type="evidence" value="ECO:0007669"/>
    <property type="project" value="UniProtKB-SubCell"/>
</dbReference>
<evidence type="ECO:0000256" key="15">
    <source>
        <dbReference type="PROSITE-ProRule" id="PRU00330"/>
    </source>
</evidence>
<keyword evidence="19" id="KW-1185">Reference proteome</keyword>
<dbReference type="InterPro" id="IPR059120">
    <property type="entry name" value="Cullin-like_AB"/>
</dbReference>
<evidence type="ECO:0000256" key="4">
    <source>
        <dbReference type="ARBA" id="ARBA00006019"/>
    </source>
</evidence>
<evidence type="ECO:0000256" key="11">
    <source>
        <dbReference type="ARBA" id="ARBA00023204"/>
    </source>
</evidence>
<dbReference type="InterPro" id="IPR001373">
    <property type="entry name" value="Cullin_N"/>
</dbReference>
<keyword evidence="9" id="KW-0833">Ubl conjugation pathway</keyword>
<dbReference type="Pfam" id="PF10557">
    <property type="entry name" value="Cullin_Nedd8"/>
    <property type="match status" value="1"/>
</dbReference>
<keyword evidence="10" id="KW-0832">Ubl conjugation</keyword>
<dbReference type="InterPro" id="IPR036390">
    <property type="entry name" value="WH_DNA-bd_sf"/>
</dbReference>
<gene>
    <name evidence="18" type="primary">CUL4A</name>
</gene>
<dbReference type="FunFam" id="1.20.1310.10:FF:000008">
    <property type="entry name" value="Cullin 4B"/>
    <property type="match status" value="1"/>
</dbReference>
<dbReference type="InterPro" id="IPR016159">
    <property type="entry name" value="Cullin_repeat-like_dom_sf"/>
</dbReference>
<dbReference type="GO" id="GO:0031465">
    <property type="term" value="C:Cul4B-RING E3 ubiquitin ligase complex"/>
    <property type="evidence" value="ECO:0007669"/>
    <property type="project" value="UniProtKB-ARBA"/>
</dbReference>
<feature type="domain" description="Cullin family profile" evidence="17">
    <location>
        <begin position="392"/>
        <end position="620"/>
    </location>
</feature>
<dbReference type="InterPro" id="IPR016157">
    <property type="entry name" value="Cullin_CS"/>
</dbReference>
<dbReference type="InterPro" id="IPR036388">
    <property type="entry name" value="WH-like_DNA-bd_sf"/>
</dbReference>
<evidence type="ECO:0000256" key="1">
    <source>
        <dbReference type="ARBA" id="ARBA00004123"/>
    </source>
</evidence>
<dbReference type="SMART" id="SM00884">
    <property type="entry name" value="Cullin_Nedd8"/>
    <property type="match status" value="1"/>
</dbReference>
<evidence type="ECO:0000256" key="2">
    <source>
        <dbReference type="ARBA" id="ARBA00004496"/>
    </source>
</evidence>
<dbReference type="Gene3D" id="1.20.1310.10">
    <property type="entry name" value="Cullin Repeats"/>
    <property type="match status" value="4"/>
</dbReference>
<reference evidence="18" key="3">
    <citation type="submission" date="2025-09" db="UniProtKB">
        <authorList>
            <consortium name="Ensembl"/>
        </authorList>
    </citation>
    <scope>IDENTIFICATION</scope>
</reference>
<dbReference type="FunFam" id="3.30.230.130:FF:000001">
    <property type="entry name" value="Cullin 4A"/>
    <property type="match status" value="1"/>
</dbReference>
<dbReference type="AlphaFoldDB" id="A0A8K9UHU3"/>
<dbReference type="FunFam" id="1.20.1310.10:FF:000003">
    <property type="entry name" value="Cullin 4A"/>
    <property type="match status" value="1"/>
</dbReference>
<proteinExistence type="inferred from homology"/>
<dbReference type="GO" id="GO:0005737">
    <property type="term" value="C:cytoplasm"/>
    <property type="evidence" value="ECO:0007669"/>
    <property type="project" value="UniProtKB-SubCell"/>
</dbReference>
<evidence type="ECO:0000256" key="12">
    <source>
        <dbReference type="ARBA" id="ARBA00023242"/>
    </source>
</evidence>
<dbReference type="GO" id="GO:0006511">
    <property type="term" value="P:ubiquitin-dependent protein catabolic process"/>
    <property type="evidence" value="ECO:0007669"/>
    <property type="project" value="InterPro"/>
</dbReference>
<evidence type="ECO:0000256" key="16">
    <source>
        <dbReference type="RuleBase" id="RU003829"/>
    </source>
</evidence>
<evidence type="ECO:0000313" key="18">
    <source>
        <dbReference type="Ensembl" id="ENSOMYP00000111238.1"/>
    </source>
</evidence>
<evidence type="ECO:0000256" key="7">
    <source>
        <dbReference type="ARBA" id="ARBA00022553"/>
    </source>
</evidence>
<dbReference type="InterPro" id="IPR016158">
    <property type="entry name" value="Cullin_homology"/>
</dbReference>
<dbReference type="GeneTree" id="ENSGT00940000156905"/>
<name>A0A8K9UHU3_ONCMY</name>
<keyword evidence="12" id="KW-0539">Nucleus</keyword>
<evidence type="ECO:0000256" key="10">
    <source>
        <dbReference type="ARBA" id="ARBA00022843"/>
    </source>
</evidence>
<dbReference type="UniPathway" id="UPA00143"/>
<dbReference type="GO" id="GO:0006281">
    <property type="term" value="P:DNA repair"/>
    <property type="evidence" value="ECO:0007669"/>
    <property type="project" value="UniProtKB-KW"/>
</dbReference>
<evidence type="ECO:0000256" key="13">
    <source>
        <dbReference type="ARBA" id="ARBA00023306"/>
    </source>
</evidence>
<dbReference type="Gene3D" id="3.30.230.130">
    <property type="entry name" value="Cullin, Chain C, Domain 2"/>
    <property type="match status" value="1"/>
</dbReference>
<evidence type="ECO:0000259" key="17">
    <source>
        <dbReference type="PROSITE" id="PS50069"/>
    </source>
</evidence>
<keyword evidence="5" id="KW-0963">Cytoplasm</keyword>
<reference evidence="18" key="1">
    <citation type="submission" date="2020-07" db="EMBL/GenBank/DDBJ databases">
        <title>A long reads based de novo assembly of the rainbow trout Arlee double haploid line genome.</title>
        <authorList>
            <person name="Gao G."/>
            <person name="Palti Y."/>
        </authorList>
    </citation>
    <scope>NUCLEOTIDE SEQUENCE [LARGE SCALE GENOMIC DNA]</scope>
</reference>
<keyword evidence="13" id="KW-0131">Cell cycle</keyword>
<dbReference type="GO" id="GO:0031464">
    <property type="term" value="C:Cul4A-RING E3 ubiquitin ligase complex"/>
    <property type="evidence" value="ECO:0007669"/>
    <property type="project" value="UniProtKB-ARBA"/>
</dbReference>
<evidence type="ECO:0000256" key="14">
    <source>
        <dbReference type="ARBA" id="ARBA00068305"/>
    </source>
</evidence>
<evidence type="ECO:0000256" key="5">
    <source>
        <dbReference type="ARBA" id="ARBA00022490"/>
    </source>
</evidence>
<dbReference type="FunFam" id="1.20.1310.10:FF:000004">
    <property type="entry name" value="Cullin 4B"/>
    <property type="match status" value="1"/>
</dbReference>
<dbReference type="InterPro" id="IPR045093">
    <property type="entry name" value="Cullin"/>
</dbReference>
<reference evidence="18" key="2">
    <citation type="submission" date="2025-08" db="UniProtKB">
        <authorList>
            <consortium name="Ensembl"/>
        </authorList>
    </citation>
    <scope>IDENTIFICATION</scope>
</reference>
<accession>A0A8K9UHU3</accession>
<comment type="pathway">
    <text evidence="3">Protein modification; protein ubiquitination.</text>
</comment>
<keyword evidence="11" id="KW-0234">DNA repair</keyword>
<keyword evidence="6" id="KW-1017">Isopeptide bond</keyword>
<dbReference type="SUPFAM" id="SSF74788">
    <property type="entry name" value="Cullin repeat-like"/>
    <property type="match status" value="1"/>
</dbReference>
<keyword evidence="7" id="KW-0597">Phosphoprotein</keyword>